<evidence type="ECO:0000256" key="1">
    <source>
        <dbReference type="ARBA" id="ARBA00023118"/>
    </source>
</evidence>
<keyword evidence="1" id="KW-0051">Antiviral defense</keyword>
<evidence type="ECO:0000313" key="3">
    <source>
        <dbReference type="EMBL" id="HDP76663.1"/>
    </source>
</evidence>
<dbReference type="Gene3D" id="2.60.40.4350">
    <property type="match status" value="1"/>
</dbReference>
<gene>
    <name evidence="3" type="ORF">ENN47_00460</name>
</gene>
<dbReference type="Proteomes" id="UP000886198">
    <property type="component" value="Unassembled WGS sequence"/>
</dbReference>
<reference evidence="3" key="1">
    <citation type="journal article" date="2020" name="mSystems">
        <title>Genome- and Community-Level Interaction Insights into Carbon Utilization and Element Cycling Functions of Hydrothermarchaeota in Hydrothermal Sediment.</title>
        <authorList>
            <person name="Zhou Z."/>
            <person name="Liu Y."/>
            <person name="Xu W."/>
            <person name="Pan J."/>
            <person name="Luo Z.H."/>
            <person name="Li M."/>
        </authorList>
    </citation>
    <scope>NUCLEOTIDE SEQUENCE [LARGE SCALE GENOMIC DNA]</scope>
    <source>
        <strain evidence="3">SpSt-1179</strain>
    </source>
</reference>
<dbReference type="Pfam" id="PF03787">
    <property type="entry name" value="RAMPs"/>
    <property type="match status" value="2"/>
</dbReference>
<sequence length="526" mass="59020">MAEWGESVIYNIEVETKSPLLIGSSSGSDVWSKDIAMKKNLPIIPGSAIKGAFREVSPMLKSEYAAEINSLFGDSENQGKLIFSELSVKSPHISNLFLERTHISMDRKTRTVSNKKLFKIRAVNTGVKFEGNVFAVSPMTSSEEKVFALLLSLTKKLGSKKSAGYGFIDIRLTGKVEKSSITNIPQARVAQIICEPMEPFLVTSERTKSYLYNSAKYIPGSTLRGAYAARFPKTTQEFKEIFLLEKVKFPNLYPMINDAIAYLSPDSILRAKYSEDSDEIFDQLLFILISSIENSRGKKFSVRNIREGKRLDRTGKWHVPRIGVFDSGEGDTSTQVSLDSKLRSAKDGSLRTYNTYFHNKMSGLFRSESESLLSLLNEDWLYIGNSKTRGFGLVRVVEIRKYNIDLTEEIRRFNKSIQNVLPGEDRTFVPILLTSDLILQKDETIEMLMGKEFKLVLSLLKTSHTSGWSSASNTPKAFQNVVSAGTVIIYDTHLSVEESAEILEKLYIKGLGKFTGSGYGQFVIYK</sequence>
<dbReference type="AlphaFoldDB" id="A0A7C1GRR8"/>
<dbReference type="EMBL" id="DSBT01000016">
    <property type="protein sequence ID" value="HDP76663.1"/>
    <property type="molecule type" value="Genomic_DNA"/>
</dbReference>
<accession>A0A7C1GRR8</accession>
<evidence type="ECO:0000259" key="2">
    <source>
        <dbReference type="Pfam" id="PF03787"/>
    </source>
</evidence>
<dbReference type="CDD" id="cd09726">
    <property type="entry name" value="RAMP_I_III"/>
    <property type="match status" value="1"/>
</dbReference>
<name>A0A7C1GRR8_9BACT</name>
<protein>
    <recommendedName>
        <fullName evidence="2">CRISPR type III-associated protein domain-containing protein</fullName>
    </recommendedName>
</protein>
<dbReference type="InterPro" id="IPR052216">
    <property type="entry name" value="CRISPR_Csm3_endoribonuclease"/>
</dbReference>
<feature type="domain" description="CRISPR type III-associated protein" evidence="2">
    <location>
        <begin position="14"/>
        <end position="168"/>
    </location>
</feature>
<proteinExistence type="predicted"/>
<dbReference type="PANTHER" id="PTHR35579:SF6">
    <property type="entry name" value="DUF324 DOMAIN-CONTAINING PROTEIN"/>
    <property type="match status" value="1"/>
</dbReference>
<organism evidence="3">
    <name type="scientific">Mesotoga infera</name>
    <dbReference type="NCBI Taxonomy" id="1236046"/>
    <lineage>
        <taxon>Bacteria</taxon>
        <taxon>Thermotogati</taxon>
        <taxon>Thermotogota</taxon>
        <taxon>Thermotogae</taxon>
        <taxon>Kosmotogales</taxon>
        <taxon>Kosmotogaceae</taxon>
        <taxon>Mesotoga</taxon>
    </lineage>
</organism>
<dbReference type="GO" id="GO:0051607">
    <property type="term" value="P:defense response to virus"/>
    <property type="evidence" value="ECO:0007669"/>
    <property type="project" value="UniProtKB-KW"/>
</dbReference>
<dbReference type="InterPro" id="IPR005537">
    <property type="entry name" value="RAMP_III_fam"/>
</dbReference>
<comment type="caution">
    <text evidence="3">The sequence shown here is derived from an EMBL/GenBank/DDBJ whole genome shotgun (WGS) entry which is preliminary data.</text>
</comment>
<feature type="domain" description="CRISPR type III-associated protein" evidence="2">
    <location>
        <begin position="216"/>
        <end position="395"/>
    </location>
</feature>
<dbReference type="PANTHER" id="PTHR35579">
    <property type="entry name" value="CRISPR SYSTEM CMS ENDORIBONUCLEASE CSM3"/>
    <property type="match status" value="1"/>
</dbReference>